<feature type="region of interest" description="Disordered" evidence="1">
    <location>
        <begin position="71"/>
        <end position="94"/>
    </location>
</feature>
<sequence>MIGDCISCVTSLPHVAIVVVRERISTGLCNGAEVRTEIIPPPSIRYGSGEGCATHELFILLPTKGRPSHFPPLLAAGPIRPDGGTDTRKINRFR</sequence>
<dbReference type="Proteomes" id="UP001054837">
    <property type="component" value="Unassembled WGS sequence"/>
</dbReference>
<gene>
    <name evidence="2" type="ORF">CDAR_535671</name>
</gene>
<evidence type="ECO:0000313" key="2">
    <source>
        <dbReference type="EMBL" id="GIY11369.1"/>
    </source>
</evidence>
<protein>
    <submittedName>
        <fullName evidence="2">Uncharacterized protein</fullName>
    </submittedName>
</protein>
<dbReference type="AlphaFoldDB" id="A0AAV4QRD5"/>
<keyword evidence="3" id="KW-1185">Reference proteome</keyword>
<proteinExistence type="predicted"/>
<dbReference type="EMBL" id="BPLQ01004902">
    <property type="protein sequence ID" value="GIY11369.1"/>
    <property type="molecule type" value="Genomic_DNA"/>
</dbReference>
<reference evidence="2 3" key="1">
    <citation type="submission" date="2021-06" db="EMBL/GenBank/DDBJ databases">
        <title>Caerostris darwini draft genome.</title>
        <authorList>
            <person name="Kono N."/>
            <person name="Arakawa K."/>
        </authorList>
    </citation>
    <scope>NUCLEOTIDE SEQUENCE [LARGE SCALE GENOMIC DNA]</scope>
</reference>
<evidence type="ECO:0000256" key="1">
    <source>
        <dbReference type="SAM" id="MobiDB-lite"/>
    </source>
</evidence>
<evidence type="ECO:0000313" key="3">
    <source>
        <dbReference type="Proteomes" id="UP001054837"/>
    </source>
</evidence>
<organism evidence="2 3">
    <name type="scientific">Caerostris darwini</name>
    <dbReference type="NCBI Taxonomy" id="1538125"/>
    <lineage>
        <taxon>Eukaryota</taxon>
        <taxon>Metazoa</taxon>
        <taxon>Ecdysozoa</taxon>
        <taxon>Arthropoda</taxon>
        <taxon>Chelicerata</taxon>
        <taxon>Arachnida</taxon>
        <taxon>Araneae</taxon>
        <taxon>Araneomorphae</taxon>
        <taxon>Entelegynae</taxon>
        <taxon>Araneoidea</taxon>
        <taxon>Araneidae</taxon>
        <taxon>Caerostris</taxon>
    </lineage>
</organism>
<accession>A0AAV4QRD5</accession>
<name>A0AAV4QRD5_9ARAC</name>
<feature type="compositionally biased region" description="Basic and acidic residues" evidence="1">
    <location>
        <begin position="83"/>
        <end position="94"/>
    </location>
</feature>
<comment type="caution">
    <text evidence="2">The sequence shown here is derived from an EMBL/GenBank/DDBJ whole genome shotgun (WGS) entry which is preliminary data.</text>
</comment>